<comment type="caution">
    <text evidence="2">The sequence shown here is derived from an EMBL/GenBank/DDBJ whole genome shotgun (WGS) entry which is preliminary data.</text>
</comment>
<dbReference type="Gene3D" id="1.10.10.10">
    <property type="entry name" value="Winged helix-like DNA-binding domain superfamily/Winged helix DNA-binding domain"/>
    <property type="match status" value="1"/>
</dbReference>
<dbReference type="AlphaFoldDB" id="A0A1B9B7A8"/>
<protein>
    <submittedName>
        <fullName evidence="2">Transcriptional regulator</fullName>
    </submittedName>
</protein>
<evidence type="ECO:0000259" key="1">
    <source>
        <dbReference type="Pfam" id="PF01978"/>
    </source>
</evidence>
<dbReference type="CDD" id="cd09124">
    <property type="entry name" value="PLDc_like_TrmB_middle"/>
    <property type="match status" value="1"/>
</dbReference>
<reference evidence="3" key="1">
    <citation type="submission" date="2016-05" db="EMBL/GenBank/DDBJ databases">
        <authorList>
            <person name="Liu B."/>
            <person name="Wang J."/>
            <person name="Zhu Y."/>
            <person name="Liu G."/>
            <person name="Chen Q."/>
            <person name="Chen Z."/>
            <person name="Lan J."/>
            <person name="Che J."/>
            <person name="Ge C."/>
            <person name="Shi H."/>
            <person name="Pan Z."/>
            <person name="Liu X."/>
        </authorList>
    </citation>
    <scope>NUCLEOTIDE SEQUENCE [LARGE SCALE GENOMIC DNA]</scope>
    <source>
        <strain evidence="3">FJAT-27215</strain>
    </source>
</reference>
<keyword evidence="3" id="KW-1185">Reference proteome</keyword>
<evidence type="ECO:0000313" key="2">
    <source>
        <dbReference type="EMBL" id="OCA91984.1"/>
    </source>
</evidence>
<dbReference type="Pfam" id="PF01978">
    <property type="entry name" value="TrmB"/>
    <property type="match status" value="1"/>
</dbReference>
<evidence type="ECO:0000313" key="3">
    <source>
        <dbReference type="Proteomes" id="UP000092578"/>
    </source>
</evidence>
<dbReference type="InterPro" id="IPR051797">
    <property type="entry name" value="TrmB-like"/>
</dbReference>
<feature type="domain" description="Transcription regulator TrmB N-terminal" evidence="1">
    <location>
        <begin position="14"/>
        <end position="82"/>
    </location>
</feature>
<dbReference type="PANTHER" id="PTHR34293:SF1">
    <property type="entry name" value="HTH-TYPE TRANSCRIPTIONAL REGULATOR TRMBL2"/>
    <property type="match status" value="1"/>
</dbReference>
<accession>A0A1B9B7A8</accession>
<dbReference type="EMBL" id="MAYT01000003">
    <property type="protein sequence ID" value="OCA91984.1"/>
    <property type="molecule type" value="Genomic_DNA"/>
</dbReference>
<dbReference type="SUPFAM" id="SSF46785">
    <property type="entry name" value="Winged helix' DNA-binding domain"/>
    <property type="match status" value="1"/>
</dbReference>
<proteinExistence type="predicted"/>
<dbReference type="InterPro" id="IPR036388">
    <property type="entry name" value="WH-like_DNA-bd_sf"/>
</dbReference>
<gene>
    <name evidence="2" type="ORF">A8F95_18945</name>
</gene>
<organism evidence="2 3">
    <name type="scientific">Pseudobacillus wudalianchiensis</name>
    <dbReference type="NCBI Taxonomy" id="1743143"/>
    <lineage>
        <taxon>Bacteria</taxon>
        <taxon>Bacillati</taxon>
        <taxon>Bacillota</taxon>
        <taxon>Bacilli</taxon>
        <taxon>Bacillales</taxon>
        <taxon>Bacillaceae</taxon>
        <taxon>Pseudobacillus</taxon>
    </lineage>
</organism>
<dbReference type="InterPro" id="IPR002831">
    <property type="entry name" value="Tscrpt_reg_TrmB_N"/>
</dbReference>
<dbReference type="Proteomes" id="UP000092578">
    <property type="component" value="Unassembled WGS sequence"/>
</dbReference>
<dbReference type="InterPro" id="IPR036390">
    <property type="entry name" value="WH_DNA-bd_sf"/>
</dbReference>
<sequence length="267" mass="31142">MSGGGKVEDIVQKLKKLGFNEYEAKSYVSLVKQGPVNAYQVSKESGIPRARIYDVLSNLVEKGMVMKEEMNDTTRYSPLPVEIFLQKAQSEWQSTYTVISDTLKSLETSEEKVDNRVMTLKDYETIISYCQTLLKKAERRIVISMWDDMYEELKEELVQAAEKVTVQGITLHVDNPIGNLETHRITPFTETPSTERWFILSIDSKEMIYGPSIEERSVAFYTDDPVHIYLLEDYVWHDVLVNRLVRRSQDDLEKWITKERRAFFMKK</sequence>
<dbReference type="PANTHER" id="PTHR34293">
    <property type="entry name" value="HTH-TYPE TRANSCRIPTIONAL REGULATOR TRMBL2"/>
    <property type="match status" value="1"/>
</dbReference>
<name>A0A1B9B7A8_9BACI</name>